<dbReference type="InterPro" id="IPR050490">
    <property type="entry name" value="Bact_solute-bd_prot1"/>
</dbReference>
<dbReference type="InterPro" id="IPR006311">
    <property type="entry name" value="TAT_signal"/>
</dbReference>
<comment type="caution">
    <text evidence="2">The sequence shown here is derived from an EMBL/GenBank/DDBJ whole genome shotgun (WGS) entry which is preliminary data.</text>
</comment>
<feature type="compositionally biased region" description="Gly residues" evidence="1">
    <location>
        <begin position="41"/>
        <end position="66"/>
    </location>
</feature>
<evidence type="ECO:0000313" key="3">
    <source>
        <dbReference type="Proteomes" id="UP000435304"/>
    </source>
</evidence>
<dbReference type="PROSITE" id="PS51318">
    <property type="entry name" value="TAT"/>
    <property type="match status" value="1"/>
</dbReference>
<dbReference type="AlphaFoldDB" id="A0A6A9UTD8"/>
<dbReference type="InterPro" id="IPR006059">
    <property type="entry name" value="SBP"/>
</dbReference>
<dbReference type="EMBL" id="WPCU01000001">
    <property type="protein sequence ID" value="MVA74457.1"/>
    <property type="molecule type" value="Genomic_DNA"/>
</dbReference>
<protein>
    <submittedName>
        <fullName evidence="2">Extracellular solute-binding protein</fullName>
    </submittedName>
</protein>
<keyword evidence="3" id="KW-1185">Reference proteome</keyword>
<proteinExistence type="predicted"/>
<dbReference type="RefSeq" id="WP_156606947.1">
    <property type="nucleotide sequence ID" value="NZ_WPCU01000001.1"/>
</dbReference>
<accession>A0A6A9UTD8</accession>
<dbReference type="Proteomes" id="UP000435304">
    <property type="component" value="Unassembled WGS sequence"/>
</dbReference>
<sequence>MTDNRFPARAAAVLPTRRQLLAGAGGVAAGAVLAACSTAPSGGGGGPSGGQPGTGATGGGTTGGTGPLTWWDQFAPLQDLQKATFQRFAGQGGPQVEYTVYNPNEQGQALQLAFSSQQLPDVFSLAGVGVPPSVLMNQGWFSPLANGEELRSAVPEGTLIEGLHSFDDQLYSFPIFSTRQYDGLLWYSRSAVEAAGLDPDTPPASWDDLRAAARAVQDSGTSGLLLPLQFGERMATFVLELAQAAGFPGATQGGSNGVDLSTGEYAYHHDSVVSAIEFLLSFQTDGLLFPASSSLDARAGRARWAAGGAAFFLDGPYCPGVVVRDFAAFADQLAVGALPTPDGSAPVLNRTPVGGTFWVSGQSDQVDQAAELLALLVGEEYQAGLAEAMDQPPFDLAAVAGSGAHPTYKRAVEMFGEQVFVAPAPQARPGVTDVEAAMGTVEPGLGAIVQGAFSGQVSDVRGALRELSDKLTAAREKAVAEVGGDVSVESWAFPEWQPGTDFDVSGYAR</sequence>
<reference evidence="2 3" key="1">
    <citation type="submission" date="2019-12" db="EMBL/GenBank/DDBJ databases">
        <title>Auraticoccus cholistani sp. nov., an actinomycete isolated from soil of Cholistan desert.</title>
        <authorList>
            <person name="Cheema M.T."/>
        </authorList>
    </citation>
    <scope>NUCLEOTIDE SEQUENCE [LARGE SCALE GENOMIC DNA]</scope>
    <source>
        <strain evidence="2 3">F435</strain>
    </source>
</reference>
<gene>
    <name evidence="2" type="ORF">GC722_00175</name>
</gene>
<dbReference type="PANTHER" id="PTHR43649:SF12">
    <property type="entry name" value="DIACETYLCHITOBIOSE BINDING PROTEIN DASA"/>
    <property type="match status" value="1"/>
</dbReference>
<dbReference type="Pfam" id="PF01547">
    <property type="entry name" value="SBP_bac_1"/>
    <property type="match status" value="1"/>
</dbReference>
<dbReference type="Gene3D" id="3.40.190.10">
    <property type="entry name" value="Periplasmic binding protein-like II"/>
    <property type="match status" value="1"/>
</dbReference>
<evidence type="ECO:0000256" key="1">
    <source>
        <dbReference type="SAM" id="MobiDB-lite"/>
    </source>
</evidence>
<evidence type="ECO:0000313" key="2">
    <source>
        <dbReference type="EMBL" id="MVA74457.1"/>
    </source>
</evidence>
<organism evidence="2 3">
    <name type="scientific">Auraticoccus cholistanensis</name>
    <dbReference type="NCBI Taxonomy" id="2656650"/>
    <lineage>
        <taxon>Bacteria</taxon>
        <taxon>Bacillati</taxon>
        <taxon>Actinomycetota</taxon>
        <taxon>Actinomycetes</taxon>
        <taxon>Propionibacteriales</taxon>
        <taxon>Propionibacteriaceae</taxon>
        <taxon>Auraticoccus</taxon>
    </lineage>
</organism>
<name>A0A6A9UTD8_9ACTN</name>
<dbReference type="SUPFAM" id="SSF53850">
    <property type="entry name" value="Periplasmic binding protein-like II"/>
    <property type="match status" value="1"/>
</dbReference>
<feature type="region of interest" description="Disordered" evidence="1">
    <location>
        <begin position="40"/>
        <end position="67"/>
    </location>
</feature>
<dbReference type="PANTHER" id="PTHR43649">
    <property type="entry name" value="ARABINOSE-BINDING PROTEIN-RELATED"/>
    <property type="match status" value="1"/>
</dbReference>